<dbReference type="OrthoDB" id="9770517at2"/>
<evidence type="ECO:0000256" key="1">
    <source>
        <dbReference type="ARBA" id="ARBA00007613"/>
    </source>
</evidence>
<dbReference type="PROSITE" id="PS51257">
    <property type="entry name" value="PROKAR_LIPOPROTEIN"/>
    <property type="match status" value="1"/>
</dbReference>
<accession>A0A158ADY7</accession>
<reference evidence="3" key="1">
    <citation type="submission" date="2016-01" db="EMBL/GenBank/DDBJ databases">
        <authorList>
            <person name="Peeters C."/>
        </authorList>
    </citation>
    <scope>NUCLEOTIDE SEQUENCE [LARGE SCALE GENOMIC DNA]</scope>
    <source>
        <strain evidence="3">LMG 29323</strain>
    </source>
</reference>
<dbReference type="RefSeq" id="WP_087131172.1">
    <property type="nucleotide sequence ID" value="NZ_FCOE02000005.1"/>
</dbReference>
<dbReference type="Proteomes" id="UP000054911">
    <property type="component" value="Unassembled WGS sequence"/>
</dbReference>
<dbReference type="Pfam" id="PF02321">
    <property type="entry name" value="OEP"/>
    <property type="match status" value="2"/>
</dbReference>
<sequence>MNKRFAIGRIVAATVTVFALGACTLEPHYERPAAPMPASYPQYESTSAQAPVADLLADWRSFVQDSYLRQLIELALNNNRDLRQAALKVAQYEAEYRIVRAGLGPSITASGTHSVSHQSGTTTKSSSLELGTSAWEIDFFGRIRSLKDQALEQYLSTDAARRSTQISLISTTASEYLTWLSDRALLGVTERTVASYRDTYETTLRAANLGSGSMEDVQSARTSLTSAMSSLAAYRRAVEQDRNNLIAVIGCPLPDGFPDDRALPDEPLFATVPEGLPSTLLTERPDIIEAEHTLKSANAYVGAARAAFFPSVSLTATGGVASSGLSSLFKAGSGAWAFAPSISVPVFEFGSLRATLDAAEISKNIYIAAYEGTIQTAFKEVSNALVARATYVDQTAADAQYVDAAQQYYDIANSRFRGGLDSFLTLLTAQRTLFSAQTQLVSDRAAQQTNMVTLYTALGGGWRKDAEVEETAAK</sequence>
<dbReference type="EMBL" id="FCOE02000005">
    <property type="protein sequence ID" value="SAK55287.1"/>
    <property type="molecule type" value="Genomic_DNA"/>
</dbReference>
<dbReference type="SUPFAM" id="SSF56954">
    <property type="entry name" value="Outer membrane efflux proteins (OEP)"/>
    <property type="match status" value="1"/>
</dbReference>
<keyword evidence="2" id="KW-1134">Transmembrane beta strand</keyword>
<dbReference type="AlphaFoldDB" id="A0A158ADY7"/>
<comment type="similarity">
    <text evidence="1 2">Belongs to the outer membrane factor (OMF) (TC 1.B.17) family.</text>
</comment>
<dbReference type="GO" id="GO:0015562">
    <property type="term" value="F:efflux transmembrane transporter activity"/>
    <property type="evidence" value="ECO:0007669"/>
    <property type="project" value="InterPro"/>
</dbReference>
<keyword evidence="2" id="KW-0812">Transmembrane</keyword>
<keyword evidence="2" id="KW-0472">Membrane</keyword>
<evidence type="ECO:0000313" key="3">
    <source>
        <dbReference type="EMBL" id="SAK55287.1"/>
    </source>
</evidence>
<proteinExistence type="inferred from homology"/>
<dbReference type="PANTHER" id="PTHR30203:SF32">
    <property type="entry name" value="CATION EFFLUX SYSTEM PROTEIN CUSC"/>
    <property type="match status" value="1"/>
</dbReference>
<dbReference type="PANTHER" id="PTHR30203">
    <property type="entry name" value="OUTER MEMBRANE CATION EFFLUX PROTEIN"/>
    <property type="match status" value="1"/>
</dbReference>
<dbReference type="InterPro" id="IPR010131">
    <property type="entry name" value="MdtP/NodT-like"/>
</dbReference>
<gene>
    <name evidence="3" type="ORF">AWB80_02074</name>
</gene>
<keyword evidence="2" id="KW-0564">Palmitate</keyword>
<dbReference type="Gene3D" id="1.20.1600.10">
    <property type="entry name" value="Outer membrane efflux proteins (OEP)"/>
    <property type="match status" value="1"/>
</dbReference>
<dbReference type="Gene3D" id="2.20.200.10">
    <property type="entry name" value="Outer membrane efflux proteins (OEP)"/>
    <property type="match status" value="1"/>
</dbReference>
<evidence type="ECO:0000256" key="2">
    <source>
        <dbReference type="RuleBase" id="RU362097"/>
    </source>
</evidence>
<keyword evidence="4" id="KW-1185">Reference proteome</keyword>
<protein>
    <submittedName>
        <fullName evidence="3">Multidrug transporter</fullName>
    </submittedName>
</protein>
<comment type="subcellular location">
    <subcellularLocation>
        <location evidence="2">Cell membrane</location>
        <topology evidence="2">Lipid-anchor</topology>
    </subcellularLocation>
</comment>
<evidence type="ECO:0000313" key="4">
    <source>
        <dbReference type="Proteomes" id="UP000054911"/>
    </source>
</evidence>
<organism evidence="3 4">
    <name type="scientific">Caballeronia pedi</name>
    <dbReference type="NCBI Taxonomy" id="1777141"/>
    <lineage>
        <taxon>Bacteria</taxon>
        <taxon>Pseudomonadati</taxon>
        <taxon>Pseudomonadota</taxon>
        <taxon>Betaproteobacteria</taxon>
        <taxon>Burkholderiales</taxon>
        <taxon>Burkholderiaceae</taxon>
        <taxon>Caballeronia</taxon>
    </lineage>
</organism>
<name>A0A158ADY7_9BURK</name>
<keyword evidence="2" id="KW-0449">Lipoprotein</keyword>
<dbReference type="STRING" id="1777141.AWB80_02074"/>
<dbReference type="GO" id="GO:0005886">
    <property type="term" value="C:plasma membrane"/>
    <property type="evidence" value="ECO:0007669"/>
    <property type="project" value="UniProtKB-SubCell"/>
</dbReference>
<comment type="caution">
    <text evidence="3">The sequence shown here is derived from an EMBL/GenBank/DDBJ whole genome shotgun (WGS) entry which is preliminary data.</text>
</comment>
<dbReference type="InterPro" id="IPR003423">
    <property type="entry name" value="OMP_efflux"/>
</dbReference>
<dbReference type="NCBIfam" id="TIGR01845">
    <property type="entry name" value="outer_NodT"/>
    <property type="match status" value="1"/>
</dbReference>